<dbReference type="OrthoDB" id="10035764at2759"/>
<evidence type="ECO:0000313" key="2">
    <source>
        <dbReference type="Proteomes" id="UP000271098"/>
    </source>
</evidence>
<reference evidence="3" key="1">
    <citation type="submission" date="2016-06" db="UniProtKB">
        <authorList>
            <consortium name="WormBaseParasite"/>
        </authorList>
    </citation>
    <scope>IDENTIFICATION</scope>
</reference>
<dbReference type="AlphaFoldDB" id="A0A183DLV4"/>
<dbReference type="EMBL" id="UYRT01033066">
    <property type="protein sequence ID" value="VDK76116.1"/>
    <property type="molecule type" value="Genomic_DNA"/>
</dbReference>
<gene>
    <name evidence="1" type="ORF">GPUH_LOCUS9694</name>
</gene>
<protein>
    <submittedName>
        <fullName evidence="1 3">Uncharacterized protein</fullName>
    </submittedName>
</protein>
<organism evidence="3">
    <name type="scientific">Gongylonema pulchrum</name>
    <dbReference type="NCBI Taxonomy" id="637853"/>
    <lineage>
        <taxon>Eukaryota</taxon>
        <taxon>Metazoa</taxon>
        <taxon>Ecdysozoa</taxon>
        <taxon>Nematoda</taxon>
        <taxon>Chromadorea</taxon>
        <taxon>Rhabditida</taxon>
        <taxon>Spirurina</taxon>
        <taxon>Spiruromorpha</taxon>
        <taxon>Spiruroidea</taxon>
        <taxon>Gongylonematidae</taxon>
        <taxon>Gongylonema</taxon>
    </lineage>
</organism>
<evidence type="ECO:0000313" key="1">
    <source>
        <dbReference type="EMBL" id="VDK76116.1"/>
    </source>
</evidence>
<evidence type="ECO:0000313" key="3">
    <source>
        <dbReference type="WBParaSite" id="GPUH_0000970601-mRNA-1"/>
    </source>
</evidence>
<accession>A0A183DLV4</accession>
<sequence>MAITREEDCPLLPFLNETYSSSLENGTQMSGLDAVNYVQKWVADYSQWIPPHNHIIVLTKFVALHKLQISIFFELK</sequence>
<dbReference type="Proteomes" id="UP000271098">
    <property type="component" value="Unassembled WGS sequence"/>
</dbReference>
<dbReference type="WBParaSite" id="GPUH_0000970601-mRNA-1">
    <property type="protein sequence ID" value="GPUH_0000970601-mRNA-1"/>
    <property type="gene ID" value="GPUH_0000970601"/>
</dbReference>
<name>A0A183DLV4_9BILA</name>
<reference evidence="1 2" key="2">
    <citation type="submission" date="2018-11" db="EMBL/GenBank/DDBJ databases">
        <authorList>
            <consortium name="Pathogen Informatics"/>
        </authorList>
    </citation>
    <scope>NUCLEOTIDE SEQUENCE [LARGE SCALE GENOMIC DNA]</scope>
</reference>
<keyword evidence="2" id="KW-1185">Reference proteome</keyword>
<proteinExistence type="predicted"/>